<keyword evidence="3" id="KW-0378">Hydrolase</keyword>
<dbReference type="Pfam" id="PF01510">
    <property type="entry name" value="Amidase_2"/>
    <property type="match status" value="1"/>
</dbReference>
<dbReference type="AlphaFoldDB" id="A0A160PKQ6"/>
<dbReference type="InterPro" id="IPR036505">
    <property type="entry name" value="Amidase/PGRP_sf"/>
</dbReference>
<gene>
    <name evidence="6" type="ORF">MPPM_5040</name>
</gene>
<dbReference type="CDD" id="cd06583">
    <property type="entry name" value="PGRP"/>
    <property type="match status" value="1"/>
</dbReference>
<dbReference type="RefSeq" id="WP_162296281.1">
    <property type="nucleotide sequence ID" value="NZ_AP014809.1"/>
</dbReference>
<protein>
    <recommendedName>
        <fullName evidence="2">N-acetylmuramoyl-L-alanine amidase</fullName>
        <ecNumber evidence="2">3.5.1.28</ecNumber>
    </recommendedName>
</protein>
<evidence type="ECO:0000256" key="3">
    <source>
        <dbReference type="ARBA" id="ARBA00022801"/>
    </source>
</evidence>
<organism evidence="6 7">
    <name type="scientific">Methylorubrum populi</name>
    <dbReference type="NCBI Taxonomy" id="223967"/>
    <lineage>
        <taxon>Bacteria</taxon>
        <taxon>Pseudomonadati</taxon>
        <taxon>Pseudomonadota</taxon>
        <taxon>Alphaproteobacteria</taxon>
        <taxon>Hyphomicrobiales</taxon>
        <taxon>Methylobacteriaceae</taxon>
        <taxon>Methylorubrum</taxon>
    </lineage>
</organism>
<dbReference type="Pfam" id="PF08239">
    <property type="entry name" value="SH3_3"/>
    <property type="match status" value="1"/>
</dbReference>
<feature type="domain" description="N-acetylmuramoyl-L-alanine amidase" evidence="5">
    <location>
        <begin position="19"/>
        <end position="189"/>
    </location>
</feature>
<evidence type="ECO:0000313" key="7">
    <source>
        <dbReference type="Proteomes" id="UP000218288"/>
    </source>
</evidence>
<dbReference type="Gene3D" id="2.30.30.40">
    <property type="entry name" value="SH3 Domains"/>
    <property type="match status" value="1"/>
</dbReference>
<comment type="catalytic activity">
    <reaction evidence="1">
        <text>Hydrolyzes the link between N-acetylmuramoyl residues and L-amino acid residues in certain cell-wall glycopeptides.</text>
        <dbReference type="EC" id="3.5.1.28"/>
    </reaction>
</comment>
<sequence length="279" mass="30328">MYKIRSHKLVIGQTGIDFVASPNTGGALDPKFLVIHFTASGPSSDIAKYFSNRQAKVSAHVVVRRDGSVIQCVPFNVVAWHAGLSSWTAKDGERYTGLNRSAIGIEIENWGPLRKSGSGWVSWTGSAVDASKVVEARHKNGGPVCGWETYTDAQIHATIDVAQAVCSHYGLTEIIGHDDISPGRKTDPGPAWDMAMFRAKVFGREEDGPEIFVVRSPTGLNIRAEPRASAQTLRPVPLPDGTRVIVHEHEGNWRFVSVLNEAGQPDFSGWVHGSYLTEG</sequence>
<dbReference type="GO" id="GO:0009254">
    <property type="term" value="P:peptidoglycan turnover"/>
    <property type="evidence" value="ECO:0007669"/>
    <property type="project" value="TreeGrafter"/>
</dbReference>
<dbReference type="EMBL" id="AP014809">
    <property type="protein sequence ID" value="BAU93645.1"/>
    <property type="molecule type" value="Genomic_DNA"/>
</dbReference>
<proteinExistence type="predicted"/>
<dbReference type="SUPFAM" id="SSF55846">
    <property type="entry name" value="N-acetylmuramoyl-L-alanine amidase-like"/>
    <property type="match status" value="1"/>
</dbReference>
<evidence type="ECO:0000313" key="6">
    <source>
        <dbReference type="EMBL" id="BAU93645.1"/>
    </source>
</evidence>
<dbReference type="PANTHER" id="PTHR30417:SF1">
    <property type="entry name" value="N-ACETYLMURAMOYL-L-ALANINE AMIDASE AMID"/>
    <property type="match status" value="1"/>
</dbReference>
<dbReference type="GO" id="GO:0009253">
    <property type="term" value="P:peptidoglycan catabolic process"/>
    <property type="evidence" value="ECO:0007669"/>
    <property type="project" value="InterPro"/>
</dbReference>
<dbReference type="SMART" id="SM00644">
    <property type="entry name" value="Ami_2"/>
    <property type="match status" value="1"/>
</dbReference>
<reference evidence="6 7" key="1">
    <citation type="journal article" date="2016" name="Genome Announc.">
        <title>Complete Genome Sequence of Methylobacterium populi P-1M, Isolated from Pink-Pigmented Household Biofilm.</title>
        <authorList>
            <person name="Morohoshi T."/>
            <person name="Ikeda T."/>
        </authorList>
    </citation>
    <scope>NUCLEOTIDE SEQUENCE [LARGE SCALE GENOMIC DNA]</scope>
    <source>
        <strain evidence="6 7">P-1M</strain>
    </source>
</reference>
<evidence type="ECO:0000259" key="5">
    <source>
        <dbReference type="SMART" id="SM00644"/>
    </source>
</evidence>
<dbReference type="InterPro" id="IPR051206">
    <property type="entry name" value="NAMLAA_amidase_2"/>
</dbReference>
<accession>A0A160PKQ6</accession>
<dbReference type="EC" id="3.5.1.28" evidence="2"/>
<evidence type="ECO:0000256" key="1">
    <source>
        <dbReference type="ARBA" id="ARBA00001561"/>
    </source>
</evidence>
<dbReference type="InterPro" id="IPR003646">
    <property type="entry name" value="SH3-like_bac-type"/>
</dbReference>
<dbReference type="Gene3D" id="3.40.80.10">
    <property type="entry name" value="Peptidoglycan recognition protein-like"/>
    <property type="match status" value="1"/>
</dbReference>
<dbReference type="PANTHER" id="PTHR30417">
    <property type="entry name" value="N-ACETYLMURAMOYL-L-ALANINE AMIDASE AMID"/>
    <property type="match status" value="1"/>
</dbReference>
<dbReference type="GO" id="GO:0071555">
    <property type="term" value="P:cell wall organization"/>
    <property type="evidence" value="ECO:0007669"/>
    <property type="project" value="UniProtKB-KW"/>
</dbReference>
<evidence type="ECO:0000256" key="4">
    <source>
        <dbReference type="ARBA" id="ARBA00023316"/>
    </source>
</evidence>
<dbReference type="Proteomes" id="UP000218288">
    <property type="component" value="Chromosome"/>
</dbReference>
<evidence type="ECO:0000256" key="2">
    <source>
        <dbReference type="ARBA" id="ARBA00011901"/>
    </source>
</evidence>
<dbReference type="GO" id="GO:0008745">
    <property type="term" value="F:N-acetylmuramoyl-L-alanine amidase activity"/>
    <property type="evidence" value="ECO:0007669"/>
    <property type="project" value="UniProtKB-EC"/>
</dbReference>
<keyword evidence="4" id="KW-0961">Cell wall biogenesis/degradation</keyword>
<name>A0A160PKQ6_9HYPH</name>
<dbReference type="InterPro" id="IPR002502">
    <property type="entry name" value="Amidase_domain"/>
</dbReference>